<comment type="caution">
    <text evidence="1">The sequence shown here is derived from an EMBL/GenBank/DDBJ whole genome shotgun (WGS) entry which is preliminary data.</text>
</comment>
<keyword evidence="2" id="KW-1185">Reference proteome</keyword>
<dbReference type="GeneID" id="92516304"/>
<gene>
    <name evidence="1" type="ORF">LSCM1_06361</name>
</gene>
<protein>
    <submittedName>
        <fullName evidence="1">Uncharacterized protein</fullName>
    </submittedName>
</protein>
<sequence length="194" mass="20656">MGQKKGSYIKFEVNGTACGSEDGTHDVKTLCGPHAVLLRAATAVPSFSAFPPSLSPAETLSELPERLTNFTICAVDARGHFAVEEGDAYEVGAVVAVDGQVALQAAMGGVPRAPAAASRTAVARPSAKKETRRAPTKYGIFLRRFLQMFRTKGFRAAAEEWRRLSVASKKSDDVDALIATVARSGRYPLRSSPS</sequence>
<organism evidence="1 2">
    <name type="scientific">Leishmania martiniquensis</name>
    <dbReference type="NCBI Taxonomy" id="1580590"/>
    <lineage>
        <taxon>Eukaryota</taxon>
        <taxon>Discoba</taxon>
        <taxon>Euglenozoa</taxon>
        <taxon>Kinetoplastea</taxon>
        <taxon>Metakinetoplastina</taxon>
        <taxon>Trypanosomatida</taxon>
        <taxon>Trypanosomatidae</taxon>
        <taxon>Leishmaniinae</taxon>
        <taxon>Leishmania</taxon>
    </lineage>
</organism>
<name>A0A836HEK7_9TRYP</name>
<dbReference type="AlphaFoldDB" id="A0A836HEK7"/>
<evidence type="ECO:0000313" key="2">
    <source>
        <dbReference type="Proteomes" id="UP000673552"/>
    </source>
</evidence>
<reference evidence="2" key="2">
    <citation type="journal article" date="2021" name="Sci. Data">
        <title>Chromosome-scale genome sequencing, assembly and annotation of six genomes from subfamily Leishmaniinae.</title>
        <authorList>
            <person name="Almutairi H."/>
            <person name="Urbaniak M.D."/>
            <person name="Bates M.D."/>
            <person name="Jariyapan N."/>
            <person name="Kwakye-Nuako G."/>
            <person name="Thomaz Soccol V."/>
            <person name="Al-Salem W.S."/>
            <person name="Dillon R.J."/>
            <person name="Bates P.A."/>
            <person name="Gatherer D."/>
        </authorList>
    </citation>
    <scope>NUCLEOTIDE SEQUENCE [LARGE SCALE GENOMIC DNA]</scope>
</reference>
<dbReference type="KEGG" id="lmat:92516304"/>
<reference evidence="2" key="1">
    <citation type="journal article" date="2021" name="Microbiol. Resour. Announc.">
        <title>LGAAP: Leishmaniinae Genome Assembly and Annotation Pipeline.</title>
        <authorList>
            <person name="Almutairi H."/>
            <person name="Urbaniak M.D."/>
            <person name="Bates M.D."/>
            <person name="Jariyapan N."/>
            <person name="Kwakye-Nuako G."/>
            <person name="Thomaz-Soccol V."/>
            <person name="Al-Salem W.S."/>
            <person name="Dillon R.J."/>
            <person name="Bates P.A."/>
            <person name="Gatherer D."/>
        </authorList>
    </citation>
    <scope>NUCLEOTIDE SEQUENCE [LARGE SCALE GENOMIC DNA]</scope>
</reference>
<proteinExistence type="predicted"/>
<accession>A0A836HEK7</accession>
<dbReference type="Proteomes" id="UP000673552">
    <property type="component" value="Unassembled WGS sequence"/>
</dbReference>
<dbReference type="EMBL" id="JAFEUZ010000020">
    <property type="protein sequence ID" value="KAG5479943.1"/>
    <property type="molecule type" value="Genomic_DNA"/>
</dbReference>
<dbReference type="SMR" id="A0A836HEK7"/>
<evidence type="ECO:0000313" key="1">
    <source>
        <dbReference type="EMBL" id="KAG5479943.1"/>
    </source>
</evidence>
<dbReference type="OrthoDB" id="271766at2759"/>
<dbReference type="RefSeq" id="XP_067179106.1">
    <property type="nucleotide sequence ID" value="XM_067323792.1"/>
</dbReference>